<keyword evidence="4 12" id="KW-0328">Glycosyltransferase</keyword>
<dbReference type="InterPro" id="IPR038577">
    <property type="entry name" value="GT10-like_C_sf"/>
</dbReference>
<gene>
    <name evidence="15" type="ORF">HAZT_HAZT001146</name>
</gene>
<evidence type="ECO:0000256" key="1">
    <source>
        <dbReference type="ARBA" id="ARBA00004447"/>
    </source>
</evidence>
<comment type="similarity">
    <text evidence="3 12">Belongs to the glycosyltransferase 10 family.</text>
</comment>
<dbReference type="UniPathway" id="UPA00378"/>
<sequence>MVKLPKETGEKPVDQISKINGPLEKGDFLGPKFKNFKKILYWNEVFGAKDFWLGLGQEPFIEAGCRVTECYATHDRRLLPAERADAIMWHLRSPHTFYIFWMLESAQYTYADLNTYNGVFNWTMTYRLDSDFPRPLVQALQTHMEVDIYGTCGTLICERKDEKSCREMLEKDYKFYLAFENSLCVDYITEKFFEAIKYNVVPVVYGLGYERTQIPKGAYIDVMDFASVQDLASYLLYLDSNDTAYNEYFRLKFSG</sequence>
<evidence type="ECO:0000256" key="11">
    <source>
        <dbReference type="ARBA" id="ARBA00023180"/>
    </source>
</evidence>
<dbReference type="InterPro" id="IPR001503">
    <property type="entry name" value="Glyco_trans_10"/>
</dbReference>
<dbReference type="AlphaFoldDB" id="A0A6A0GVG2"/>
<evidence type="ECO:0000256" key="10">
    <source>
        <dbReference type="ARBA" id="ARBA00023136"/>
    </source>
</evidence>
<dbReference type="GO" id="GO:0032580">
    <property type="term" value="C:Golgi cisterna membrane"/>
    <property type="evidence" value="ECO:0007669"/>
    <property type="project" value="UniProtKB-SubCell"/>
</dbReference>
<comment type="subcellular location">
    <subcellularLocation>
        <location evidence="1 12">Golgi apparatus</location>
        <location evidence="1 12">Golgi stack membrane</location>
        <topology evidence="1 12">Single-pass type II membrane protein</topology>
    </subcellularLocation>
</comment>
<evidence type="ECO:0000256" key="12">
    <source>
        <dbReference type="RuleBase" id="RU003832"/>
    </source>
</evidence>
<keyword evidence="5 12" id="KW-0808">Transferase</keyword>
<evidence type="ECO:0000256" key="5">
    <source>
        <dbReference type="ARBA" id="ARBA00022679"/>
    </source>
</evidence>
<feature type="domain" description="Fucosyltransferase N-terminal" evidence="14">
    <location>
        <begin position="36"/>
        <end position="135"/>
    </location>
</feature>
<comment type="pathway">
    <text evidence="2">Protein modification; protein glycosylation.</text>
</comment>
<dbReference type="EC" id="2.4.1.-" evidence="12"/>
<keyword evidence="9 12" id="KW-0333">Golgi apparatus</keyword>
<organism evidence="15">
    <name type="scientific">Hyalella azteca</name>
    <name type="common">Amphipod</name>
    <dbReference type="NCBI Taxonomy" id="294128"/>
    <lineage>
        <taxon>Eukaryota</taxon>
        <taxon>Metazoa</taxon>
        <taxon>Ecdysozoa</taxon>
        <taxon>Arthropoda</taxon>
        <taxon>Crustacea</taxon>
        <taxon>Multicrustacea</taxon>
        <taxon>Malacostraca</taxon>
        <taxon>Eumalacostraca</taxon>
        <taxon>Peracarida</taxon>
        <taxon>Amphipoda</taxon>
        <taxon>Senticaudata</taxon>
        <taxon>Talitrida</taxon>
        <taxon>Talitroidea</taxon>
        <taxon>Hyalellidae</taxon>
        <taxon>Hyalella</taxon>
    </lineage>
</organism>
<evidence type="ECO:0000259" key="14">
    <source>
        <dbReference type="Pfam" id="PF17039"/>
    </source>
</evidence>
<protein>
    <recommendedName>
        <fullName evidence="12">Fucosyltransferase</fullName>
        <ecNumber evidence="12">2.4.1.-</ecNumber>
    </recommendedName>
</protein>
<dbReference type="Pfam" id="PF00852">
    <property type="entry name" value="Glyco_transf_10"/>
    <property type="match status" value="1"/>
</dbReference>
<reference evidence="15" key="1">
    <citation type="submission" date="2014-08" db="EMBL/GenBank/DDBJ databases">
        <authorList>
            <person name="Murali S."/>
            <person name="Richards S."/>
            <person name="Bandaranaike D."/>
            <person name="Bellair M."/>
            <person name="Blankenburg K."/>
            <person name="Chao H."/>
            <person name="Dinh H."/>
            <person name="Doddapaneni H."/>
            <person name="Dugan-Rocha S."/>
            <person name="Elkadiri S."/>
            <person name="Gnanaolivu R."/>
            <person name="Hughes D."/>
            <person name="Lee S."/>
            <person name="Li M."/>
            <person name="Ming W."/>
            <person name="Munidasa M."/>
            <person name="Muniz J."/>
            <person name="Nguyen L."/>
            <person name="Osuji N."/>
            <person name="Pu L.-L."/>
            <person name="Puazo M."/>
            <person name="Skinner E."/>
            <person name="Qu C."/>
            <person name="Quiroz J."/>
            <person name="Raj R."/>
            <person name="Weissenberger G."/>
            <person name="Xin Y."/>
            <person name="Zou X."/>
            <person name="Han Y."/>
            <person name="Worley K."/>
            <person name="Muzny D."/>
            <person name="Gibbs R."/>
        </authorList>
    </citation>
    <scope>NUCLEOTIDE SEQUENCE</scope>
    <source>
        <strain evidence="15">HAZT.00-mixed</strain>
        <tissue evidence="15">Whole organism</tissue>
    </source>
</reference>
<dbReference type="Gene3D" id="3.40.50.11660">
    <property type="entry name" value="Glycosyl transferase family 10, C-terminal domain"/>
    <property type="match status" value="1"/>
</dbReference>
<dbReference type="InterPro" id="IPR055270">
    <property type="entry name" value="Glyco_tran_10_C"/>
</dbReference>
<evidence type="ECO:0000256" key="4">
    <source>
        <dbReference type="ARBA" id="ARBA00022676"/>
    </source>
</evidence>
<evidence type="ECO:0000313" key="15">
    <source>
        <dbReference type="EMBL" id="KAA0189923.1"/>
    </source>
</evidence>
<dbReference type="PANTHER" id="PTHR48438:SF1">
    <property type="entry name" value="ALPHA-(1,3)-FUCOSYLTRANSFERASE C-RELATED"/>
    <property type="match status" value="1"/>
</dbReference>
<dbReference type="SUPFAM" id="SSF53756">
    <property type="entry name" value="UDP-Glycosyltransferase/glycogen phosphorylase"/>
    <property type="match status" value="1"/>
</dbReference>
<evidence type="ECO:0000256" key="3">
    <source>
        <dbReference type="ARBA" id="ARBA00008919"/>
    </source>
</evidence>
<evidence type="ECO:0000256" key="2">
    <source>
        <dbReference type="ARBA" id="ARBA00004922"/>
    </source>
</evidence>
<keyword evidence="7" id="KW-0735">Signal-anchor</keyword>
<reference evidence="15" key="2">
    <citation type="journal article" date="2018" name="Environ. Sci. Technol.">
        <title>The Toxicogenome of Hyalella azteca: A Model for Sediment Ecotoxicology and Evolutionary Toxicology.</title>
        <authorList>
            <person name="Poynton H.C."/>
            <person name="Hasenbein S."/>
            <person name="Benoit J.B."/>
            <person name="Sepulveda M.S."/>
            <person name="Poelchau M.F."/>
            <person name="Hughes D.S.T."/>
            <person name="Murali S.C."/>
            <person name="Chen S."/>
            <person name="Glastad K.M."/>
            <person name="Goodisman M.A.D."/>
            <person name="Werren J.H."/>
            <person name="Vineis J.H."/>
            <person name="Bowen J.L."/>
            <person name="Friedrich M."/>
            <person name="Jones J."/>
            <person name="Robertson H.M."/>
            <person name="Feyereisen R."/>
            <person name="Mechler-Hickson A."/>
            <person name="Mathers N."/>
            <person name="Lee C.E."/>
            <person name="Colbourne J.K."/>
            <person name="Biales A."/>
            <person name="Johnston J.S."/>
            <person name="Wellborn G.A."/>
            <person name="Rosendale A.J."/>
            <person name="Cridge A.G."/>
            <person name="Munoz-Torres M.C."/>
            <person name="Bain P.A."/>
            <person name="Manny A.R."/>
            <person name="Major K.M."/>
            <person name="Lambert F.N."/>
            <person name="Vulpe C.D."/>
            <person name="Tuck P."/>
            <person name="Blalock B.J."/>
            <person name="Lin Y.Y."/>
            <person name="Smith M.E."/>
            <person name="Ochoa-Acuna H."/>
            <person name="Chen M.M."/>
            <person name="Childers C.P."/>
            <person name="Qu J."/>
            <person name="Dugan S."/>
            <person name="Lee S.L."/>
            <person name="Chao H."/>
            <person name="Dinh H."/>
            <person name="Han Y."/>
            <person name="Doddapaneni H."/>
            <person name="Worley K.C."/>
            <person name="Muzny D.M."/>
            <person name="Gibbs R.A."/>
            <person name="Richards S."/>
        </authorList>
    </citation>
    <scope>NUCLEOTIDE SEQUENCE</scope>
    <source>
        <strain evidence="15">HAZT.00-mixed</strain>
        <tissue evidence="15">Whole organism</tissue>
    </source>
</reference>
<evidence type="ECO:0000256" key="7">
    <source>
        <dbReference type="ARBA" id="ARBA00022968"/>
    </source>
</evidence>
<evidence type="ECO:0000256" key="8">
    <source>
        <dbReference type="ARBA" id="ARBA00022989"/>
    </source>
</evidence>
<keyword evidence="11" id="KW-0325">Glycoprotein</keyword>
<keyword evidence="8" id="KW-1133">Transmembrane helix</keyword>
<reference evidence="15" key="3">
    <citation type="submission" date="2019-06" db="EMBL/GenBank/DDBJ databases">
        <authorList>
            <person name="Poynton C."/>
            <person name="Hasenbein S."/>
            <person name="Benoit J.B."/>
            <person name="Sepulveda M.S."/>
            <person name="Poelchau M.F."/>
            <person name="Murali S.C."/>
            <person name="Chen S."/>
            <person name="Glastad K.M."/>
            <person name="Werren J.H."/>
            <person name="Vineis J.H."/>
            <person name="Bowen J.L."/>
            <person name="Friedrich M."/>
            <person name="Jones J."/>
            <person name="Robertson H.M."/>
            <person name="Feyereisen R."/>
            <person name="Mechler-Hickson A."/>
            <person name="Mathers N."/>
            <person name="Lee C.E."/>
            <person name="Colbourne J.K."/>
            <person name="Biales A."/>
            <person name="Johnston J.S."/>
            <person name="Wellborn G.A."/>
            <person name="Rosendale A.J."/>
            <person name="Cridge A.G."/>
            <person name="Munoz-Torres M.C."/>
            <person name="Bain P.A."/>
            <person name="Manny A.R."/>
            <person name="Major K.M."/>
            <person name="Lambert F.N."/>
            <person name="Vulpe C.D."/>
            <person name="Tuck P."/>
            <person name="Blalock B.J."/>
            <person name="Lin Y.-Y."/>
            <person name="Smith M.E."/>
            <person name="Ochoa-Acuna H."/>
            <person name="Chen M.-J.M."/>
            <person name="Childers C.P."/>
            <person name="Qu J."/>
            <person name="Dugan S."/>
            <person name="Lee S.L."/>
            <person name="Chao H."/>
            <person name="Dinh H."/>
            <person name="Han Y."/>
            <person name="Doddapaneni H."/>
            <person name="Worley K.C."/>
            <person name="Muzny D.M."/>
            <person name="Gibbs R.A."/>
            <person name="Richards S."/>
        </authorList>
    </citation>
    <scope>NUCLEOTIDE SEQUENCE</scope>
    <source>
        <strain evidence="15">HAZT.00-mixed</strain>
        <tissue evidence="15">Whole organism</tissue>
    </source>
</reference>
<accession>A0A6A0GVG2</accession>
<evidence type="ECO:0000259" key="13">
    <source>
        <dbReference type="Pfam" id="PF00852"/>
    </source>
</evidence>
<keyword evidence="10" id="KW-0472">Membrane</keyword>
<dbReference type="PANTHER" id="PTHR48438">
    <property type="entry name" value="ALPHA-(1,3)-FUCOSYLTRANSFERASE C-RELATED"/>
    <property type="match status" value="1"/>
</dbReference>
<feature type="domain" description="Fucosyltransferase C-terminal" evidence="13">
    <location>
        <begin position="136"/>
        <end position="250"/>
    </location>
</feature>
<keyword evidence="6 12" id="KW-0812">Transmembrane</keyword>
<name>A0A6A0GVG2_HYAAZ</name>
<dbReference type="EMBL" id="JQDR03013248">
    <property type="protein sequence ID" value="KAA0189923.1"/>
    <property type="molecule type" value="Genomic_DNA"/>
</dbReference>
<evidence type="ECO:0000256" key="9">
    <source>
        <dbReference type="ARBA" id="ARBA00023034"/>
    </source>
</evidence>
<comment type="caution">
    <text evidence="15">The sequence shown here is derived from an EMBL/GenBank/DDBJ whole genome shotgun (WGS) entry which is preliminary data.</text>
</comment>
<dbReference type="GO" id="GO:0008417">
    <property type="term" value="F:fucosyltransferase activity"/>
    <property type="evidence" value="ECO:0007669"/>
    <property type="project" value="InterPro"/>
</dbReference>
<evidence type="ECO:0000256" key="6">
    <source>
        <dbReference type="ARBA" id="ARBA00022692"/>
    </source>
</evidence>
<dbReference type="InterPro" id="IPR031481">
    <property type="entry name" value="Glyco_tran_10_N"/>
</dbReference>
<dbReference type="Pfam" id="PF17039">
    <property type="entry name" value="Glyco_tran_10_N"/>
    <property type="match status" value="1"/>
</dbReference>
<dbReference type="Proteomes" id="UP000711488">
    <property type="component" value="Unassembled WGS sequence"/>
</dbReference>
<proteinExistence type="inferred from homology"/>